<evidence type="ECO:0000256" key="7">
    <source>
        <dbReference type="ARBA" id="ARBA00023235"/>
    </source>
</evidence>
<feature type="binding site" evidence="9">
    <location>
        <position position="59"/>
    </location>
    <ligand>
        <name>substrate</name>
    </ligand>
</feature>
<dbReference type="InterPro" id="IPR050099">
    <property type="entry name" value="SIS_GmhA/DiaA_subfam"/>
</dbReference>
<keyword evidence="5 9" id="KW-0479">Metal-binding</keyword>
<feature type="binding site" evidence="9">
    <location>
        <position position="166"/>
    </location>
    <ligand>
        <name>Zn(2+)</name>
        <dbReference type="ChEBI" id="CHEBI:29105"/>
    </ligand>
</feature>
<evidence type="ECO:0000256" key="9">
    <source>
        <dbReference type="HAMAP-Rule" id="MF_00067"/>
    </source>
</evidence>
<dbReference type="CDD" id="cd05006">
    <property type="entry name" value="SIS_GmhA"/>
    <property type="match status" value="1"/>
</dbReference>
<comment type="miscellaneous">
    <text evidence="9">The reaction produces a racemic mixture of D-glycero-alpha-D-manno-heptose 7-phosphate and D-glycero-beta-D-manno-heptose 7-phosphate.</text>
</comment>
<dbReference type="PROSITE" id="PS51464">
    <property type="entry name" value="SIS"/>
    <property type="match status" value="1"/>
</dbReference>
<dbReference type="InterPro" id="IPR035461">
    <property type="entry name" value="GmhA/DiaA"/>
</dbReference>
<comment type="cofactor">
    <cofactor evidence="9">
        <name>Zn(2+)</name>
        <dbReference type="ChEBI" id="CHEBI:29105"/>
    </cofactor>
    <text evidence="9">Binds 1 zinc ion per subunit.</text>
</comment>
<dbReference type="Gene3D" id="3.40.50.10490">
    <property type="entry name" value="Glucose-6-phosphate isomerase like protein, domain 1"/>
    <property type="match status" value="1"/>
</dbReference>
<sequence length="194" mass="21195">MSEWVEQRLQSLAKAFDQSYCTAIEAVVDLICQRFQAGNKLLICGNGGSAADAQHLAAEFVGRFHFNRQALPAIALTANSSILTSVSNDYTYDIVFSRQVEALGQPGDVLWGLSTSGKSTNVLHALKCAKDRGLHTIGMAGNNGGLFQEFADYPLFIADKNTPCIQEVHLMTYHHICEQVESRLFAQKSVGVKV</sequence>
<feature type="binding site" evidence="9">
    <location>
        <position position="166"/>
    </location>
    <ligand>
        <name>substrate</name>
    </ligand>
</feature>
<organism evidence="11 12">
    <name type="scientific">Synechocystis salina LEGE 00031</name>
    <dbReference type="NCBI Taxonomy" id="1828736"/>
    <lineage>
        <taxon>Bacteria</taxon>
        <taxon>Bacillati</taxon>
        <taxon>Cyanobacteriota</taxon>
        <taxon>Cyanophyceae</taxon>
        <taxon>Synechococcales</taxon>
        <taxon>Merismopediaceae</taxon>
        <taxon>Synechocystis</taxon>
    </lineage>
</organism>
<evidence type="ECO:0000259" key="10">
    <source>
        <dbReference type="PROSITE" id="PS51464"/>
    </source>
</evidence>
<dbReference type="SUPFAM" id="SSF53697">
    <property type="entry name" value="SIS domain"/>
    <property type="match status" value="1"/>
</dbReference>
<dbReference type="NCBIfam" id="TIGR00441">
    <property type="entry name" value="gmhA"/>
    <property type="match status" value="1"/>
</dbReference>
<comment type="caution">
    <text evidence="11">The sequence shown here is derived from an EMBL/GenBank/DDBJ whole genome shotgun (WGS) entry which is preliminary data.</text>
</comment>
<evidence type="ECO:0000256" key="1">
    <source>
        <dbReference type="ARBA" id="ARBA00000348"/>
    </source>
</evidence>
<comment type="similarity">
    <text evidence="3 9">Belongs to the SIS family. GmhA subfamily.</text>
</comment>
<dbReference type="InterPro" id="IPR004515">
    <property type="entry name" value="Phosphoheptose_Isoase"/>
</dbReference>
<dbReference type="Pfam" id="PF13580">
    <property type="entry name" value="SIS_2"/>
    <property type="match status" value="1"/>
</dbReference>
<comment type="function">
    <text evidence="9">Catalyzes the isomerization of sedoheptulose 7-phosphate in D-glycero-D-manno-heptose 7-phosphate.</text>
</comment>
<comment type="subcellular location">
    <subcellularLocation>
        <location evidence="2 9">Cytoplasm</location>
    </subcellularLocation>
</comment>
<evidence type="ECO:0000256" key="3">
    <source>
        <dbReference type="ARBA" id="ARBA00009894"/>
    </source>
</evidence>
<dbReference type="PANTHER" id="PTHR30390:SF6">
    <property type="entry name" value="DNAA INITIATOR-ASSOCIATING PROTEIN DIAA"/>
    <property type="match status" value="1"/>
</dbReference>
<dbReference type="GO" id="GO:0016853">
    <property type="term" value="F:isomerase activity"/>
    <property type="evidence" value="ECO:0007669"/>
    <property type="project" value="UniProtKB-KW"/>
</dbReference>
<accession>A0ABR9VTC0</accession>
<dbReference type="PANTHER" id="PTHR30390">
    <property type="entry name" value="SEDOHEPTULOSE 7-PHOSPHATE ISOMERASE / DNAA INITIATOR-ASSOCIATING FACTOR FOR REPLICATION INITIATION"/>
    <property type="match status" value="1"/>
</dbReference>
<feature type="domain" description="SIS" evidence="10">
    <location>
        <begin position="31"/>
        <end position="186"/>
    </location>
</feature>
<dbReference type="RefSeq" id="WP_190597805.1">
    <property type="nucleotide sequence ID" value="NZ_JADEVV010000034.1"/>
</dbReference>
<dbReference type="EC" id="5.3.1.28" evidence="9"/>
<evidence type="ECO:0000256" key="2">
    <source>
        <dbReference type="ARBA" id="ARBA00004496"/>
    </source>
</evidence>
<keyword evidence="4 9" id="KW-0963">Cytoplasm</keyword>
<dbReference type="Proteomes" id="UP000658720">
    <property type="component" value="Unassembled WGS sequence"/>
</dbReference>
<feature type="binding site" evidence="9">
    <location>
        <position position="59"/>
    </location>
    <ligand>
        <name>Zn(2+)</name>
        <dbReference type="ChEBI" id="CHEBI:29105"/>
    </ligand>
</feature>
<keyword evidence="8 9" id="KW-0119">Carbohydrate metabolism</keyword>
<feature type="binding site" evidence="9">
    <location>
        <begin position="114"/>
        <end position="116"/>
    </location>
    <ligand>
        <name>substrate</name>
    </ligand>
</feature>
<keyword evidence="6 9" id="KW-0862">Zinc</keyword>
<comment type="pathway">
    <text evidence="9">Carbohydrate biosynthesis; D-glycero-D-manno-heptose 7-phosphate biosynthesis; D-glycero-alpha-D-manno-heptose 7-phosphate and D-glycero-beta-D-manno-heptose 7-phosphate from sedoheptulose 7-phosphate: step 1/1.</text>
</comment>
<comment type="catalytic activity">
    <reaction evidence="1 9">
        <text>2 D-sedoheptulose 7-phosphate = D-glycero-alpha-D-manno-heptose 7-phosphate + D-glycero-beta-D-manno-heptose 7-phosphate</text>
        <dbReference type="Rhea" id="RHEA:27489"/>
        <dbReference type="ChEBI" id="CHEBI:57483"/>
        <dbReference type="ChEBI" id="CHEBI:60203"/>
        <dbReference type="ChEBI" id="CHEBI:60204"/>
        <dbReference type="EC" id="5.3.1.28"/>
    </reaction>
</comment>
<feature type="binding site" evidence="9">
    <location>
        <position position="55"/>
    </location>
    <ligand>
        <name>Zn(2+)</name>
        <dbReference type="ChEBI" id="CHEBI:29105"/>
    </ligand>
</feature>
<evidence type="ECO:0000256" key="4">
    <source>
        <dbReference type="ARBA" id="ARBA00022490"/>
    </source>
</evidence>
<reference evidence="11 12" key="1">
    <citation type="submission" date="2020-10" db="EMBL/GenBank/DDBJ databases">
        <authorList>
            <person name="Castelo-Branco R."/>
            <person name="Eusebio N."/>
            <person name="Adriana R."/>
            <person name="Vieira A."/>
            <person name="Brugerolle De Fraissinette N."/>
            <person name="Rezende De Castro R."/>
            <person name="Schneider M.P."/>
            <person name="Vasconcelos V."/>
            <person name="Leao P.N."/>
        </authorList>
    </citation>
    <scope>NUCLEOTIDE SEQUENCE [LARGE SCALE GENOMIC DNA]</scope>
    <source>
        <strain evidence="11 12">LEGE 00031</strain>
    </source>
</reference>
<feature type="binding site" evidence="9">
    <location>
        <position position="174"/>
    </location>
    <ligand>
        <name>Zn(2+)</name>
        <dbReference type="ChEBI" id="CHEBI:29105"/>
    </ligand>
</feature>
<dbReference type="HAMAP" id="MF_00067">
    <property type="entry name" value="GmhA"/>
    <property type="match status" value="1"/>
</dbReference>
<dbReference type="InterPro" id="IPR001347">
    <property type="entry name" value="SIS_dom"/>
</dbReference>
<keyword evidence="12" id="KW-1185">Reference proteome</keyword>
<proteinExistence type="inferred from homology"/>
<dbReference type="InterPro" id="IPR046348">
    <property type="entry name" value="SIS_dom_sf"/>
</dbReference>
<evidence type="ECO:0000256" key="5">
    <source>
        <dbReference type="ARBA" id="ARBA00022723"/>
    </source>
</evidence>
<feature type="binding site" evidence="9">
    <location>
        <begin position="88"/>
        <end position="89"/>
    </location>
    <ligand>
        <name>substrate</name>
    </ligand>
</feature>
<evidence type="ECO:0000313" key="11">
    <source>
        <dbReference type="EMBL" id="MBE9254610.1"/>
    </source>
</evidence>
<evidence type="ECO:0000256" key="6">
    <source>
        <dbReference type="ARBA" id="ARBA00022833"/>
    </source>
</evidence>
<evidence type="ECO:0000256" key="8">
    <source>
        <dbReference type="ARBA" id="ARBA00023277"/>
    </source>
</evidence>
<gene>
    <name evidence="9 11" type="primary">gmhA</name>
    <name evidence="11" type="ORF">IQ217_12335</name>
</gene>
<evidence type="ECO:0000313" key="12">
    <source>
        <dbReference type="Proteomes" id="UP000658720"/>
    </source>
</evidence>
<keyword evidence="7 9" id="KW-0413">Isomerase</keyword>
<feature type="binding site" evidence="9">
    <location>
        <begin position="46"/>
        <end position="48"/>
    </location>
    <ligand>
        <name>substrate</name>
    </ligand>
</feature>
<name>A0ABR9VTC0_9SYNC</name>
<protein>
    <recommendedName>
        <fullName evidence="9">Phosphoheptose isomerase</fullName>
        <ecNumber evidence="9">5.3.1.28</ecNumber>
    </recommendedName>
    <alternativeName>
        <fullName evidence="9">Sedoheptulose 7-phosphate isomerase</fullName>
    </alternativeName>
</protein>
<dbReference type="EMBL" id="JADEVV010000034">
    <property type="protein sequence ID" value="MBE9254610.1"/>
    <property type="molecule type" value="Genomic_DNA"/>
</dbReference>
<feature type="binding site" evidence="9">
    <location>
        <position position="119"/>
    </location>
    <ligand>
        <name>substrate</name>
    </ligand>
</feature>